<gene>
    <name evidence="1" type="primary">Acey_s0035.g3100</name>
    <name evidence="1" type="ORF">Y032_0035g3100</name>
</gene>
<dbReference type="OrthoDB" id="1663137at2759"/>
<proteinExistence type="predicted"/>
<dbReference type="Proteomes" id="UP000024635">
    <property type="component" value="Unassembled WGS sequence"/>
</dbReference>
<accession>A0A016UNG4</accession>
<reference evidence="2" key="1">
    <citation type="journal article" date="2015" name="Nat. Genet.">
        <title>The genome and transcriptome of the zoonotic hookworm Ancylostoma ceylanicum identify infection-specific gene families.</title>
        <authorList>
            <person name="Schwarz E.M."/>
            <person name="Hu Y."/>
            <person name="Antoshechkin I."/>
            <person name="Miller M.M."/>
            <person name="Sternberg P.W."/>
            <person name="Aroian R.V."/>
        </authorList>
    </citation>
    <scope>NUCLEOTIDE SEQUENCE</scope>
    <source>
        <strain evidence="2">HY135</strain>
    </source>
</reference>
<keyword evidence="2" id="KW-1185">Reference proteome</keyword>
<organism evidence="1 2">
    <name type="scientific">Ancylostoma ceylanicum</name>
    <dbReference type="NCBI Taxonomy" id="53326"/>
    <lineage>
        <taxon>Eukaryota</taxon>
        <taxon>Metazoa</taxon>
        <taxon>Ecdysozoa</taxon>
        <taxon>Nematoda</taxon>
        <taxon>Chromadorea</taxon>
        <taxon>Rhabditida</taxon>
        <taxon>Rhabditina</taxon>
        <taxon>Rhabditomorpha</taxon>
        <taxon>Strongyloidea</taxon>
        <taxon>Ancylostomatidae</taxon>
        <taxon>Ancylostomatinae</taxon>
        <taxon>Ancylostoma</taxon>
    </lineage>
</organism>
<evidence type="ECO:0000313" key="1">
    <source>
        <dbReference type="EMBL" id="EYC16023.1"/>
    </source>
</evidence>
<sequence>MAAPDTKLDQDDFIITYLLCIVQMGQMAKQPASALKSVCDGIADLSRVEEAENFIKYAAGLQKEVEKLTVERKPFYGIVPYTNLF</sequence>
<name>A0A016UNG4_9BILA</name>
<protein>
    <submittedName>
        <fullName evidence="1">Uncharacterized protein</fullName>
    </submittedName>
</protein>
<dbReference type="AlphaFoldDB" id="A0A016UNG4"/>
<comment type="caution">
    <text evidence="1">The sequence shown here is derived from an EMBL/GenBank/DDBJ whole genome shotgun (WGS) entry which is preliminary data.</text>
</comment>
<dbReference type="EMBL" id="JARK01001371">
    <property type="protein sequence ID" value="EYC16023.1"/>
    <property type="molecule type" value="Genomic_DNA"/>
</dbReference>
<evidence type="ECO:0000313" key="2">
    <source>
        <dbReference type="Proteomes" id="UP000024635"/>
    </source>
</evidence>